<comment type="caution">
    <text evidence="1">The sequence shown here is derived from an EMBL/GenBank/DDBJ whole genome shotgun (WGS) entry which is preliminary data.</text>
</comment>
<dbReference type="EMBL" id="BGPR01018693">
    <property type="protein sequence ID" value="GBN79882.1"/>
    <property type="molecule type" value="Genomic_DNA"/>
</dbReference>
<accession>A0A4Y2RVH7</accession>
<evidence type="ECO:0000313" key="1">
    <source>
        <dbReference type="EMBL" id="GBN79882.1"/>
    </source>
</evidence>
<gene>
    <name evidence="1" type="ORF">AVEN_77778_1</name>
</gene>
<dbReference type="Proteomes" id="UP000499080">
    <property type="component" value="Unassembled WGS sequence"/>
</dbReference>
<name>A0A4Y2RVH7_ARAVE</name>
<sequence length="173" mass="19821">MEATPQHLLDCVALVYDDLLMRPDFVLEVMKANGLMDLIQIGRIRKKKKYEFYDLAMTIPTRSGPFEDGRMENVRFLLADVPQRVWLLSAGALCIVKPNCTKPGVTLSVAKSHKSRHVFATAGREYDKQLARPRDSRLRRIKTGSLSHTKVETDARNSWEEKISGTWQISWVF</sequence>
<keyword evidence="2" id="KW-1185">Reference proteome</keyword>
<protein>
    <submittedName>
        <fullName evidence="1">Uncharacterized protein</fullName>
    </submittedName>
</protein>
<proteinExistence type="predicted"/>
<organism evidence="1 2">
    <name type="scientific">Araneus ventricosus</name>
    <name type="common">Orbweaver spider</name>
    <name type="synonym">Epeira ventricosa</name>
    <dbReference type="NCBI Taxonomy" id="182803"/>
    <lineage>
        <taxon>Eukaryota</taxon>
        <taxon>Metazoa</taxon>
        <taxon>Ecdysozoa</taxon>
        <taxon>Arthropoda</taxon>
        <taxon>Chelicerata</taxon>
        <taxon>Arachnida</taxon>
        <taxon>Araneae</taxon>
        <taxon>Araneomorphae</taxon>
        <taxon>Entelegynae</taxon>
        <taxon>Araneoidea</taxon>
        <taxon>Araneidae</taxon>
        <taxon>Araneus</taxon>
    </lineage>
</organism>
<reference evidence="1 2" key="1">
    <citation type="journal article" date="2019" name="Sci. Rep.">
        <title>Orb-weaving spider Araneus ventricosus genome elucidates the spidroin gene catalogue.</title>
        <authorList>
            <person name="Kono N."/>
            <person name="Nakamura H."/>
            <person name="Ohtoshi R."/>
            <person name="Moran D.A.P."/>
            <person name="Shinohara A."/>
            <person name="Yoshida Y."/>
            <person name="Fujiwara M."/>
            <person name="Mori M."/>
            <person name="Tomita M."/>
            <person name="Arakawa K."/>
        </authorList>
    </citation>
    <scope>NUCLEOTIDE SEQUENCE [LARGE SCALE GENOMIC DNA]</scope>
</reference>
<dbReference type="AlphaFoldDB" id="A0A4Y2RVH7"/>
<evidence type="ECO:0000313" key="2">
    <source>
        <dbReference type="Proteomes" id="UP000499080"/>
    </source>
</evidence>